<evidence type="ECO:0000313" key="3">
    <source>
        <dbReference type="Proteomes" id="UP000474024"/>
    </source>
</evidence>
<dbReference type="Pfam" id="PF01464">
    <property type="entry name" value="SLT"/>
    <property type="match status" value="1"/>
</dbReference>
<evidence type="ECO:0000313" key="2">
    <source>
        <dbReference type="EMBL" id="MST75303.1"/>
    </source>
</evidence>
<comment type="caution">
    <text evidence="2">The sequence shown here is derived from an EMBL/GenBank/DDBJ whole genome shotgun (WGS) entry which is preliminary data.</text>
</comment>
<protein>
    <submittedName>
        <fullName evidence="2">Lytic transglycosylase domain-containing protein</fullName>
    </submittedName>
</protein>
<sequence length="227" mass="24181">MNHTYSKKGAVIVSITILPYIDQTLLQQQKEAIANSKKQEVLNQFEAALNAAASALETIQADQKAFSATASPASSVTVSSEPYSISSQTAPVTSASLNCPAELEAYFKEASETYGVDERLLKSIAKTESSFQSDATSHSGAMGIMQLMPATASSLGVSNAYDARENILGGAKYISQLLQQYQGDTSLALAAYNAGSNNVNKYGGIPPFTETQNYVSKVLGYYNSEEL</sequence>
<proteinExistence type="predicted"/>
<dbReference type="Gene3D" id="1.10.530.10">
    <property type="match status" value="1"/>
</dbReference>
<gene>
    <name evidence="2" type="ORF">FYJ75_09760</name>
</gene>
<dbReference type="PANTHER" id="PTHR37423">
    <property type="entry name" value="SOLUBLE LYTIC MUREIN TRANSGLYCOSYLASE-RELATED"/>
    <property type="match status" value="1"/>
</dbReference>
<dbReference type="Proteomes" id="UP000474024">
    <property type="component" value="Unassembled WGS sequence"/>
</dbReference>
<name>A0A6L5YRT6_9FIRM</name>
<feature type="domain" description="Transglycosylase SLT" evidence="1">
    <location>
        <begin position="106"/>
        <end position="213"/>
    </location>
</feature>
<dbReference type="SUPFAM" id="SSF53955">
    <property type="entry name" value="Lysozyme-like"/>
    <property type="match status" value="1"/>
</dbReference>
<dbReference type="CDD" id="cd00254">
    <property type="entry name" value="LT-like"/>
    <property type="match status" value="1"/>
</dbReference>
<organism evidence="2 3">
    <name type="scientific">Roseburia porci</name>
    <dbReference type="NCBI Taxonomy" id="2605790"/>
    <lineage>
        <taxon>Bacteria</taxon>
        <taxon>Bacillati</taxon>
        <taxon>Bacillota</taxon>
        <taxon>Clostridia</taxon>
        <taxon>Lachnospirales</taxon>
        <taxon>Lachnospiraceae</taxon>
        <taxon>Roseburia</taxon>
    </lineage>
</organism>
<dbReference type="InterPro" id="IPR008258">
    <property type="entry name" value="Transglycosylase_SLT_dom_1"/>
</dbReference>
<dbReference type="InterPro" id="IPR023346">
    <property type="entry name" value="Lysozyme-like_dom_sf"/>
</dbReference>
<dbReference type="AlphaFoldDB" id="A0A6L5YRT6"/>
<reference evidence="2 3" key="1">
    <citation type="submission" date="2019-08" db="EMBL/GenBank/DDBJ databases">
        <title>In-depth cultivation of the pig gut microbiome towards novel bacterial diversity and tailored functional studies.</title>
        <authorList>
            <person name="Wylensek D."/>
            <person name="Hitch T.C.A."/>
            <person name="Clavel T."/>
        </authorList>
    </citation>
    <scope>NUCLEOTIDE SEQUENCE [LARGE SCALE GENOMIC DNA]</scope>
    <source>
        <strain evidence="2 3">MUC/MUC-530-WT-4D</strain>
    </source>
</reference>
<evidence type="ECO:0000259" key="1">
    <source>
        <dbReference type="Pfam" id="PF01464"/>
    </source>
</evidence>
<dbReference type="EMBL" id="VUNI01000016">
    <property type="protein sequence ID" value="MST75303.1"/>
    <property type="molecule type" value="Genomic_DNA"/>
</dbReference>
<keyword evidence="3" id="KW-1185">Reference proteome</keyword>
<dbReference type="PANTHER" id="PTHR37423:SF2">
    <property type="entry name" value="MEMBRANE-BOUND LYTIC MUREIN TRANSGLYCOSYLASE C"/>
    <property type="match status" value="1"/>
</dbReference>
<accession>A0A6L5YRT6</accession>